<evidence type="ECO:0000256" key="4">
    <source>
        <dbReference type="ARBA" id="ARBA00022475"/>
    </source>
</evidence>
<keyword evidence="4" id="KW-1003">Cell membrane</keyword>
<evidence type="ECO:0000256" key="7">
    <source>
        <dbReference type="ARBA" id="ARBA00023136"/>
    </source>
</evidence>
<dbReference type="KEGG" id="aser:Asera_19940"/>
<evidence type="ECO:0000256" key="5">
    <source>
        <dbReference type="ARBA" id="ARBA00022692"/>
    </source>
</evidence>
<dbReference type="EMBL" id="AP023354">
    <property type="protein sequence ID" value="BCJ27886.1"/>
    <property type="molecule type" value="Genomic_DNA"/>
</dbReference>
<feature type="domain" description="EamA" evidence="9">
    <location>
        <begin position="8"/>
        <end position="144"/>
    </location>
</feature>
<feature type="transmembrane region" description="Helical" evidence="8">
    <location>
        <begin position="239"/>
        <end position="261"/>
    </location>
</feature>
<evidence type="ECO:0000256" key="1">
    <source>
        <dbReference type="ARBA" id="ARBA00004651"/>
    </source>
</evidence>
<protein>
    <submittedName>
        <fullName evidence="10">Protein RarD</fullName>
    </submittedName>
</protein>
<feature type="transmembrane region" description="Helical" evidence="8">
    <location>
        <begin position="179"/>
        <end position="199"/>
    </location>
</feature>
<evidence type="ECO:0000256" key="2">
    <source>
        <dbReference type="ARBA" id="ARBA00007362"/>
    </source>
</evidence>
<feature type="transmembrane region" description="Helical" evidence="8">
    <location>
        <begin position="267"/>
        <end position="288"/>
    </location>
</feature>
<accession>A0A810L056</accession>
<evidence type="ECO:0000313" key="11">
    <source>
        <dbReference type="Proteomes" id="UP000680750"/>
    </source>
</evidence>
<feature type="transmembrane region" description="Helical" evidence="8">
    <location>
        <begin position="9"/>
        <end position="27"/>
    </location>
</feature>
<feature type="transmembrane region" description="Helical" evidence="8">
    <location>
        <begin position="39"/>
        <end position="60"/>
    </location>
</feature>
<dbReference type="SUPFAM" id="SSF103481">
    <property type="entry name" value="Multidrug resistance efflux transporter EmrE"/>
    <property type="match status" value="2"/>
</dbReference>
<dbReference type="PANTHER" id="PTHR22911">
    <property type="entry name" value="ACYL-MALONYL CONDENSING ENZYME-RELATED"/>
    <property type="match status" value="1"/>
</dbReference>
<keyword evidence="5 8" id="KW-0812">Transmembrane</keyword>
<feature type="transmembrane region" description="Helical" evidence="8">
    <location>
        <begin position="128"/>
        <end position="145"/>
    </location>
</feature>
<gene>
    <name evidence="10" type="ORF">Asera_19940</name>
</gene>
<evidence type="ECO:0000256" key="8">
    <source>
        <dbReference type="SAM" id="Phobius"/>
    </source>
</evidence>
<comment type="subcellular location">
    <subcellularLocation>
        <location evidence="1">Cell membrane</location>
        <topology evidence="1">Multi-pass membrane protein</topology>
    </subcellularLocation>
</comment>
<evidence type="ECO:0000256" key="3">
    <source>
        <dbReference type="ARBA" id="ARBA00022448"/>
    </source>
</evidence>
<dbReference type="InterPro" id="IPR000620">
    <property type="entry name" value="EamA_dom"/>
</dbReference>
<dbReference type="Pfam" id="PF00892">
    <property type="entry name" value="EamA"/>
    <property type="match status" value="1"/>
</dbReference>
<keyword evidence="6 8" id="KW-1133">Transmembrane helix</keyword>
<organism evidence="10 11">
    <name type="scientific">Actinocatenispora sera</name>
    <dbReference type="NCBI Taxonomy" id="390989"/>
    <lineage>
        <taxon>Bacteria</taxon>
        <taxon>Bacillati</taxon>
        <taxon>Actinomycetota</taxon>
        <taxon>Actinomycetes</taxon>
        <taxon>Micromonosporales</taxon>
        <taxon>Micromonosporaceae</taxon>
        <taxon>Actinocatenispora</taxon>
    </lineage>
</organism>
<dbReference type="Proteomes" id="UP000680750">
    <property type="component" value="Chromosome"/>
</dbReference>
<feature type="transmembrane region" description="Helical" evidence="8">
    <location>
        <begin position="205"/>
        <end position="227"/>
    </location>
</feature>
<dbReference type="AlphaFoldDB" id="A0A810L056"/>
<dbReference type="InterPro" id="IPR037185">
    <property type="entry name" value="EmrE-like"/>
</dbReference>
<dbReference type="NCBIfam" id="TIGR00688">
    <property type="entry name" value="rarD"/>
    <property type="match status" value="1"/>
</dbReference>
<comment type="similarity">
    <text evidence="2">Belongs to the EamA transporter family.</text>
</comment>
<sequence>MRVDETRRGYLYGLVAYGLWGLFPIYWKLLRPAGAIEILANRILWSAVCCALLLVILRQWRWIAGVLRRPRTVAKLVAAAALIAVNWGTYIYGVNSGHVVETALGYFINPLVSILLGVAILRERLRRLQWVAIVFGLAAVVVITVDYGRPPWIALTLAASFGLYGLTKKTLRLPAAHGLFAESAVLALPAAGYLGYLSATGTGTLGTISVGHTLLLVGGGLVTMVPLLSFASAANRLPLTAIGVLQYLTPTMQLCCGLILYGEPMPTPELVGFVLVWIALAVFTADLVHQARRSRLTPVTAQAAEATEF</sequence>
<evidence type="ECO:0000259" key="9">
    <source>
        <dbReference type="Pfam" id="PF00892"/>
    </source>
</evidence>
<evidence type="ECO:0000256" key="6">
    <source>
        <dbReference type="ARBA" id="ARBA00022989"/>
    </source>
</evidence>
<evidence type="ECO:0000313" key="10">
    <source>
        <dbReference type="EMBL" id="BCJ27886.1"/>
    </source>
</evidence>
<feature type="transmembrane region" description="Helical" evidence="8">
    <location>
        <begin position="151"/>
        <end position="167"/>
    </location>
</feature>
<keyword evidence="11" id="KW-1185">Reference proteome</keyword>
<dbReference type="GO" id="GO:0005886">
    <property type="term" value="C:plasma membrane"/>
    <property type="evidence" value="ECO:0007669"/>
    <property type="project" value="UniProtKB-SubCell"/>
</dbReference>
<name>A0A810L056_9ACTN</name>
<feature type="transmembrane region" description="Helical" evidence="8">
    <location>
        <begin position="72"/>
        <end position="92"/>
    </location>
</feature>
<dbReference type="InterPro" id="IPR004626">
    <property type="entry name" value="RarD"/>
</dbReference>
<reference evidence="10" key="1">
    <citation type="submission" date="2020-08" db="EMBL/GenBank/DDBJ databases">
        <title>Whole genome shotgun sequence of Actinocatenispora sera NBRC 101916.</title>
        <authorList>
            <person name="Komaki H."/>
            <person name="Tamura T."/>
        </authorList>
    </citation>
    <scope>NUCLEOTIDE SEQUENCE</scope>
    <source>
        <strain evidence="10">NBRC 101916</strain>
    </source>
</reference>
<feature type="transmembrane region" description="Helical" evidence="8">
    <location>
        <begin position="104"/>
        <end position="121"/>
    </location>
</feature>
<dbReference type="PANTHER" id="PTHR22911:SF137">
    <property type="entry name" value="SOLUTE CARRIER FAMILY 35 MEMBER G2-RELATED"/>
    <property type="match status" value="1"/>
</dbReference>
<proteinExistence type="inferred from homology"/>
<keyword evidence="7 8" id="KW-0472">Membrane</keyword>
<keyword evidence="3" id="KW-0813">Transport</keyword>